<keyword evidence="2" id="KW-1185">Reference proteome</keyword>
<dbReference type="Proteomes" id="UP000011617">
    <property type="component" value="Unassembled WGS sequence"/>
</dbReference>
<evidence type="ECO:0000313" key="2">
    <source>
        <dbReference type="Proteomes" id="UP000011617"/>
    </source>
</evidence>
<dbReference type="RefSeq" id="WP_008316763.1">
    <property type="nucleotide sequence ID" value="NZ_KB372785.1"/>
</dbReference>
<name>L8XTV9_9GAMM</name>
<evidence type="ECO:0000313" key="1">
    <source>
        <dbReference type="EMBL" id="ELV07337.1"/>
    </source>
</evidence>
<dbReference type="AlphaFoldDB" id="L8XTV9"/>
<dbReference type="OrthoDB" id="7059149at2"/>
<accession>L8XTV9</accession>
<dbReference type="EMBL" id="AOBV01000014">
    <property type="protein sequence ID" value="ELV07337.1"/>
    <property type="molecule type" value="Genomic_DNA"/>
</dbReference>
<comment type="caution">
    <text evidence="1">The sequence shown here is derived from an EMBL/GenBank/DDBJ whole genome shotgun (WGS) entry which is preliminary data.</text>
</comment>
<dbReference type="PATRIC" id="fig|1261130.3.peg.1816"/>
<sequence>MNKIIISCGLLMLTALGILWQSQHMTHLIDRKAPRLWAKSHQRIEGAKRTLISEDALCFSQDEFAKIFSVDKDSAQLAQFCDNLIENHQDGYKISGTCQNVSARFFVKITLKDHRQQKVWQRTIFDKDHAVLQQETITFKERGACHVSD</sequence>
<dbReference type="HOGENOM" id="CLU_1748934_0_0_6"/>
<organism evidence="1 2">
    <name type="scientific">Wohlfahrtiimonas chitiniclastica SH04</name>
    <dbReference type="NCBI Taxonomy" id="1261130"/>
    <lineage>
        <taxon>Bacteria</taxon>
        <taxon>Pseudomonadati</taxon>
        <taxon>Pseudomonadota</taxon>
        <taxon>Gammaproteobacteria</taxon>
        <taxon>Cardiobacteriales</taxon>
        <taxon>Ignatzschineriaceae</taxon>
        <taxon>Wohlfahrtiimonas</taxon>
    </lineage>
</organism>
<gene>
    <name evidence="1" type="ORF">F387_01891</name>
</gene>
<reference evidence="1 2" key="1">
    <citation type="journal article" date="2013" name="Genome Announc.">
        <title>Complete Genome Sequence of Wohlfahrtiimonas chitiniclastica Strain SH04, Isolated from Chrysomya megacephala Collected from Pudong International Airport in China.</title>
        <authorList>
            <person name="Cao X.M."/>
            <person name="Chen T."/>
            <person name="Xu L.Z."/>
            <person name="Yao L.S."/>
            <person name="Qi J."/>
            <person name="Zhang X.L."/>
            <person name="Yan Q.L."/>
            <person name="Deng Y.H."/>
            <person name="Guo T.Y."/>
            <person name="Wang J."/>
            <person name="Hu K.X."/>
            <person name="Xu B.L."/>
        </authorList>
    </citation>
    <scope>NUCLEOTIDE SEQUENCE [LARGE SCALE GENOMIC DNA]</scope>
    <source>
        <strain evidence="1 2">SH04</strain>
    </source>
</reference>
<proteinExistence type="predicted"/>
<protein>
    <submittedName>
        <fullName evidence="1">Uncharacterized protein</fullName>
    </submittedName>
</protein>